<organism evidence="8 9">
    <name type="scientific">Teredinibacter turnerae (strain ATCC 39867 / T7901)</name>
    <dbReference type="NCBI Taxonomy" id="377629"/>
    <lineage>
        <taxon>Bacteria</taxon>
        <taxon>Pseudomonadati</taxon>
        <taxon>Pseudomonadota</taxon>
        <taxon>Gammaproteobacteria</taxon>
        <taxon>Cellvibrionales</taxon>
        <taxon>Cellvibrionaceae</taxon>
        <taxon>Teredinibacter</taxon>
    </lineage>
</organism>
<dbReference type="PANTHER" id="PTHR33406">
    <property type="entry name" value="MEMBRANE PROTEIN MJ1562-RELATED"/>
    <property type="match status" value="1"/>
</dbReference>
<dbReference type="eggNOG" id="COG1033">
    <property type="taxonomic scope" value="Bacteria"/>
</dbReference>
<dbReference type="InterPro" id="IPR050545">
    <property type="entry name" value="Mycobact_MmpL"/>
</dbReference>
<feature type="transmembrane region" description="Helical" evidence="6">
    <location>
        <begin position="751"/>
        <end position="772"/>
    </location>
</feature>
<keyword evidence="9" id="KW-1185">Reference proteome</keyword>
<dbReference type="InterPro" id="IPR000731">
    <property type="entry name" value="SSD"/>
</dbReference>
<reference evidence="8 9" key="1">
    <citation type="journal article" date="2009" name="PLoS ONE">
        <title>The complete genome of Teredinibacter turnerae T7901: an intracellular endosymbiont of marine wood-boring bivalves (shipworms).</title>
        <authorList>
            <person name="Yang J.C."/>
            <person name="Madupu R."/>
            <person name="Durkin A.S."/>
            <person name="Ekborg N.A."/>
            <person name="Pedamallu C.S."/>
            <person name="Hostetler J.B."/>
            <person name="Radune D."/>
            <person name="Toms B.S."/>
            <person name="Henrissat B."/>
            <person name="Coutinho P.M."/>
            <person name="Schwarz S."/>
            <person name="Field L."/>
            <person name="Trindade-Silva A.E."/>
            <person name="Soares C.A.G."/>
            <person name="Elshahawi S."/>
            <person name="Hanora A."/>
            <person name="Schmidt E.W."/>
            <person name="Haygood M.G."/>
            <person name="Posfai J."/>
            <person name="Benner J."/>
            <person name="Madinger C."/>
            <person name="Nove J."/>
            <person name="Anton B."/>
            <person name="Chaudhary K."/>
            <person name="Foster J."/>
            <person name="Holman A."/>
            <person name="Kumar S."/>
            <person name="Lessard P.A."/>
            <person name="Luyten Y.A."/>
            <person name="Slatko B."/>
            <person name="Wood N."/>
            <person name="Wu B."/>
            <person name="Teplitski M."/>
            <person name="Mougous J.D."/>
            <person name="Ward N."/>
            <person name="Eisen J.A."/>
            <person name="Badger J.H."/>
            <person name="Distel D.L."/>
        </authorList>
    </citation>
    <scope>NUCLEOTIDE SEQUENCE [LARGE SCALE GENOMIC DNA]</scope>
    <source>
        <strain evidence="9">ATCC 39867 / T7901</strain>
    </source>
</reference>
<evidence type="ECO:0000256" key="6">
    <source>
        <dbReference type="SAM" id="Phobius"/>
    </source>
</evidence>
<dbReference type="AlphaFoldDB" id="C5BNM0"/>
<dbReference type="STRING" id="377629.TERTU_0591"/>
<feature type="domain" description="SSD" evidence="7">
    <location>
        <begin position="723"/>
        <end position="850"/>
    </location>
</feature>
<dbReference type="Proteomes" id="UP000009080">
    <property type="component" value="Chromosome"/>
</dbReference>
<feature type="transmembrane region" description="Helical" evidence="6">
    <location>
        <begin position="318"/>
        <end position="338"/>
    </location>
</feature>
<accession>C5BNM0</accession>
<protein>
    <submittedName>
        <fullName evidence="8">Integral membrane protein</fullName>
    </submittedName>
</protein>
<dbReference type="SUPFAM" id="SSF82866">
    <property type="entry name" value="Multidrug efflux transporter AcrB transmembrane domain"/>
    <property type="match status" value="2"/>
</dbReference>
<dbReference type="Gene3D" id="1.20.1640.10">
    <property type="entry name" value="Multidrug efflux transporter AcrB transmembrane domain"/>
    <property type="match status" value="2"/>
</dbReference>
<feature type="transmembrane region" description="Helical" evidence="6">
    <location>
        <begin position="261"/>
        <end position="280"/>
    </location>
</feature>
<dbReference type="HOGENOM" id="CLU_008861_3_1_6"/>
<dbReference type="OrthoDB" id="9759187at2"/>
<feature type="transmembrane region" description="Helical" evidence="6">
    <location>
        <begin position="389"/>
        <end position="415"/>
    </location>
</feature>
<keyword evidence="4 6" id="KW-1133">Transmembrane helix</keyword>
<evidence type="ECO:0000313" key="8">
    <source>
        <dbReference type="EMBL" id="ACR11387.1"/>
    </source>
</evidence>
<feature type="transmembrane region" description="Helical" evidence="6">
    <location>
        <begin position="700"/>
        <end position="718"/>
    </location>
</feature>
<feature type="transmembrane region" description="Helical" evidence="6">
    <location>
        <begin position="799"/>
        <end position="817"/>
    </location>
</feature>
<comment type="subcellular location">
    <subcellularLocation>
        <location evidence="1">Cell membrane</location>
        <topology evidence="1">Multi-pass membrane protein</topology>
    </subcellularLocation>
</comment>
<sequence>MFSRFFDFYLRGVTRFPKLTLGVLAIVLIAALTGLPNFKLDASSDSLTLEHDKDLDFYREVIKQYQSGDFLVVTYRPEASLFTQASLQTLQALRDELAQIDGVVSINSILDVPLLYSPVQPLREMVKNPRTLLTPGMDYDMAKKEFLSSPVYKDLILAPNGQTTALQLNLAVDDKAIDLYRTRDALSLKQDKGDISAEEVSELEKVRAELRAHTTEEAQQSRERVAQIRAVVEKYRDHAQIYVGGLTMITADMIRFIQNDLVIFGSAVLLFMIAVLAVIFRSIRFVVIPMVTCITAVLLVLGYVSWVDWRLTVISSNFAALLLIISLAIIIHLIVRYREFAQEQPEWTQRELVMATAKFMVLPCLYTVLTSIVAFVSLVVSNIRPVIDFGWLMTIGLGLAFVLAFTVLPASLVLLRKQNSDSQGQATDATKPKKPATYYFARAVEKHGNVILAVSLVIGLASAWGVSRLQVENRFIDYFHKSTEIYKGLSVIDKDLGGTTSLDIVINNGDQDTVSSATYADEADPFAEADAFDEADPFETLQPITEADPFAEADPFSEHGDDASSSYWMTVAGLRKVEQVHDYLESLPEVGKVQSLATLYKVGKDINGSLNDFELAIMQKSLPEEVSAALVAPYLAAKEDQTRITMRIHDGYPGLQRAELVERMRDHINSMELFEPEKVRFTGLLVLYNNMLQSLFSSQIATLGTVLLGIFIMFIVLFRSLKVALVAIVPTILAAVSILGFMGIFGLPLDMMTITVAAITVGIGVDNTIHYVHRFRRELMEKGDYTACMYIAHGSIGRAMFYTSVIIIFGFSIMVLSAFIPTIYFGLLTGLAMFMSLLGALLLLPRLLLLFKPFNVPQPALQ</sequence>
<feature type="transmembrane region" description="Helical" evidence="6">
    <location>
        <begin position="725"/>
        <end position="745"/>
    </location>
</feature>
<evidence type="ECO:0000256" key="4">
    <source>
        <dbReference type="ARBA" id="ARBA00022989"/>
    </source>
</evidence>
<dbReference type="InterPro" id="IPR001036">
    <property type="entry name" value="Acrflvin-R"/>
</dbReference>
<name>C5BNM0_TERTT</name>
<dbReference type="PRINTS" id="PR00702">
    <property type="entry name" value="ACRIFLAVINRP"/>
</dbReference>
<dbReference type="RefSeq" id="WP_015817499.1">
    <property type="nucleotide sequence ID" value="NC_012997.1"/>
</dbReference>
<dbReference type="KEGG" id="ttu:TERTU_0591"/>
<dbReference type="EMBL" id="CP001614">
    <property type="protein sequence ID" value="ACR11387.1"/>
    <property type="molecule type" value="Genomic_DNA"/>
</dbReference>
<evidence type="ECO:0000313" key="9">
    <source>
        <dbReference type="Proteomes" id="UP000009080"/>
    </source>
</evidence>
<keyword evidence="5 6" id="KW-0472">Membrane</keyword>
<gene>
    <name evidence="8" type="ordered locus">TERTU_0591</name>
</gene>
<evidence type="ECO:0000256" key="2">
    <source>
        <dbReference type="ARBA" id="ARBA00022475"/>
    </source>
</evidence>
<evidence type="ECO:0000259" key="7">
    <source>
        <dbReference type="PROSITE" id="PS50156"/>
    </source>
</evidence>
<dbReference type="PANTHER" id="PTHR33406:SF13">
    <property type="entry name" value="MEMBRANE PROTEIN YDFJ"/>
    <property type="match status" value="1"/>
</dbReference>
<evidence type="ECO:0000256" key="5">
    <source>
        <dbReference type="ARBA" id="ARBA00023136"/>
    </source>
</evidence>
<proteinExistence type="predicted"/>
<feature type="transmembrane region" description="Helical" evidence="6">
    <location>
        <begin position="359"/>
        <end position="383"/>
    </location>
</feature>
<feature type="transmembrane region" description="Helical" evidence="6">
    <location>
        <begin position="450"/>
        <end position="467"/>
    </location>
</feature>
<evidence type="ECO:0000256" key="1">
    <source>
        <dbReference type="ARBA" id="ARBA00004651"/>
    </source>
</evidence>
<dbReference type="PROSITE" id="PS50156">
    <property type="entry name" value="SSD"/>
    <property type="match status" value="1"/>
</dbReference>
<keyword evidence="2" id="KW-1003">Cell membrane</keyword>
<feature type="transmembrane region" description="Helical" evidence="6">
    <location>
        <begin position="823"/>
        <end position="844"/>
    </location>
</feature>
<dbReference type="GO" id="GO:0005886">
    <property type="term" value="C:plasma membrane"/>
    <property type="evidence" value="ECO:0007669"/>
    <property type="project" value="UniProtKB-SubCell"/>
</dbReference>
<feature type="transmembrane region" description="Helical" evidence="6">
    <location>
        <begin position="287"/>
        <end position="306"/>
    </location>
</feature>
<keyword evidence="3 6" id="KW-0812">Transmembrane</keyword>
<evidence type="ECO:0000256" key="3">
    <source>
        <dbReference type="ARBA" id="ARBA00022692"/>
    </source>
</evidence>
<dbReference type="Pfam" id="PF03176">
    <property type="entry name" value="MMPL"/>
    <property type="match status" value="2"/>
</dbReference>
<dbReference type="InterPro" id="IPR004869">
    <property type="entry name" value="MMPL_dom"/>
</dbReference>
<dbReference type="GO" id="GO:0022857">
    <property type="term" value="F:transmembrane transporter activity"/>
    <property type="evidence" value="ECO:0007669"/>
    <property type="project" value="InterPro"/>
</dbReference>